<protein>
    <submittedName>
        <fullName evidence="1">Uncharacterized protein</fullName>
    </submittedName>
</protein>
<name>A0A4P7N1H5_PYROR</name>
<proteinExistence type="predicted"/>
<dbReference type="SMR" id="A0A4P7N1H5"/>
<evidence type="ECO:0000313" key="2">
    <source>
        <dbReference type="Proteomes" id="UP000294847"/>
    </source>
</evidence>
<evidence type="ECO:0000313" key="1">
    <source>
        <dbReference type="EMBL" id="QBZ56228.1"/>
    </source>
</evidence>
<sequence>MCEGTITTLRCDHKLVHISRRCEQGCTEPFEAPPGSELHLSLDDTCSRCHIWHSTETINAHYDRQRDELTKQYRLAEPTSNEARALVRLIGRLHTQQVEALSRASRSGLRHGALDVKWPGKIEEEPFVPRKKSIVYGRNMFVTVKWTSDGEAN</sequence>
<organism evidence="1 2">
    <name type="scientific">Pyricularia oryzae</name>
    <name type="common">Rice blast fungus</name>
    <name type="synonym">Magnaporthe oryzae</name>
    <dbReference type="NCBI Taxonomy" id="318829"/>
    <lineage>
        <taxon>Eukaryota</taxon>
        <taxon>Fungi</taxon>
        <taxon>Dikarya</taxon>
        <taxon>Ascomycota</taxon>
        <taxon>Pezizomycotina</taxon>
        <taxon>Sordariomycetes</taxon>
        <taxon>Sordariomycetidae</taxon>
        <taxon>Magnaporthales</taxon>
        <taxon>Pyriculariaceae</taxon>
        <taxon>Pyricularia</taxon>
    </lineage>
</organism>
<accession>A0A4P7N1H5</accession>
<dbReference type="Proteomes" id="UP000294847">
    <property type="component" value="Chromosome 2"/>
</dbReference>
<reference evidence="1 2" key="1">
    <citation type="journal article" date="2019" name="Mol. Biol. Evol.">
        <title>Blast fungal genomes show frequent chromosomal changes, gene gains and losses, and effector gene turnover.</title>
        <authorList>
            <person name="Gomez Luciano L.B."/>
            <person name="Jason Tsai I."/>
            <person name="Chuma I."/>
            <person name="Tosa Y."/>
            <person name="Chen Y.H."/>
            <person name="Li J.Y."/>
            <person name="Li M.Y."/>
            <person name="Jade Lu M.Y."/>
            <person name="Nakayashiki H."/>
            <person name="Li W.H."/>
        </authorList>
    </citation>
    <scope>NUCLEOTIDE SEQUENCE [LARGE SCALE GENOMIC DNA]</scope>
    <source>
        <strain evidence="1">MZ5-1-6</strain>
    </source>
</reference>
<dbReference type="AlphaFoldDB" id="A0A4P7N1H5"/>
<dbReference type="OMA" id="WHSTETI"/>
<dbReference type="EMBL" id="CP034205">
    <property type="protein sequence ID" value="QBZ56228.1"/>
    <property type="molecule type" value="Genomic_DNA"/>
</dbReference>
<gene>
    <name evidence="1" type="ORF">PoMZ_01134</name>
</gene>